<dbReference type="EMBL" id="BQKB01000009">
    <property type="protein sequence ID" value="GJM52211.1"/>
    <property type="molecule type" value="Genomic_DNA"/>
</dbReference>
<comment type="caution">
    <text evidence="1">The sequence shown here is derived from an EMBL/GenBank/DDBJ whole genome shotgun (WGS) entry which is preliminary data.</text>
</comment>
<evidence type="ECO:0008006" key="5">
    <source>
        <dbReference type="Google" id="ProtNLM"/>
    </source>
</evidence>
<reference evidence="1 4" key="1">
    <citation type="submission" date="2021-11" db="EMBL/GenBank/DDBJ databases">
        <title>Draft genome sequence of Capnocytophaga sp. strain KC07075 isolated from cat oral cavity.</title>
        <authorList>
            <person name="Suzuki M."/>
            <person name="Imaoka K."/>
            <person name="Kimura M."/>
            <person name="Morikawa S."/>
            <person name="Maeda K."/>
        </authorList>
    </citation>
    <scope>NUCLEOTIDE SEQUENCE</scope>
    <source>
        <strain evidence="1">KC07075</strain>
        <strain evidence="2 4">KC07079</strain>
    </source>
</reference>
<evidence type="ECO:0000313" key="3">
    <source>
        <dbReference type="Proteomes" id="UP001207736"/>
    </source>
</evidence>
<organism evidence="1 3">
    <name type="scientific">Capnocytophaga catalasegens</name>
    <dbReference type="NCBI Taxonomy" id="1004260"/>
    <lineage>
        <taxon>Bacteria</taxon>
        <taxon>Pseudomonadati</taxon>
        <taxon>Bacteroidota</taxon>
        <taxon>Flavobacteriia</taxon>
        <taxon>Flavobacteriales</taxon>
        <taxon>Flavobacteriaceae</taxon>
        <taxon>Capnocytophaga</taxon>
    </lineage>
</organism>
<dbReference type="Proteomes" id="UP001208692">
    <property type="component" value="Unassembled WGS sequence"/>
</dbReference>
<dbReference type="EMBL" id="BQKA01000036">
    <property type="protein sequence ID" value="GJM51026.1"/>
    <property type="molecule type" value="Genomic_DNA"/>
</dbReference>
<proteinExistence type="predicted"/>
<dbReference type="AlphaFoldDB" id="A0AAV5AUT3"/>
<evidence type="ECO:0000313" key="2">
    <source>
        <dbReference type="EMBL" id="GJM52211.1"/>
    </source>
</evidence>
<protein>
    <recommendedName>
        <fullName evidence="5">Lipoprotein</fullName>
    </recommendedName>
</protein>
<name>A0AAV5AUT3_9FLAO</name>
<dbReference type="Proteomes" id="UP001207736">
    <property type="component" value="Unassembled WGS sequence"/>
</dbReference>
<gene>
    <name evidence="1" type="ORF">RCZ15_19990</name>
    <name evidence="2" type="ORF">RCZ16_05290</name>
</gene>
<sequence>MLCTGFLLTSCSENLTTSKAEDIVEEYLKEKPKNGQVAVYAGKINADSYYLMGGNLEKYKKLAADRYLNMEYKEEERGRWSIDKYYIISLTNKSQDFVLKIIPDDEKTRYEMRTYTIELDEISDIFIRKEEKTATSKAKFKKKDKTPFFIFEDDPTDFSVQDVLFYKTEDKGWRLMNEKGRTY</sequence>
<evidence type="ECO:0000313" key="4">
    <source>
        <dbReference type="Proteomes" id="UP001208692"/>
    </source>
</evidence>
<keyword evidence="4" id="KW-1185">Reference proteome</keyword>
<evidence type="ECO:0000313" key="1">
    <source>
        <dbReference type="EMBL" id="GJM51026.1"/>
    </source>
</evidence>
<dbReference type="RefSeq" id="WP_264846458.1">
    <property type="nucleotide sequence ID" value="NZ_BPMA01000021.1"/>
</dbReference>
<accession>A0AAV5AUT3</accession>